<evidence type="ECO:0000313" key="4">
    <source>
        <dbReference type="Proteomes" id="UP000095751"/>
    </source>
</evidence>
<sequence>MKSELDKVPDNAGKEAYQHALEQDAEYVLDEKFLIMFLRAVEFNTKTAAIRFVAFFETKLELFGREKLGRDIRVDDLDEDDINCLESGYAQVLNKRDRAGRAIFMLMPMIRRYKTLQNRMRTIYMVIMFALKDVETQKRGIVAIPYNVGPSHTKDRQAVWKNALLVSVLPIRFTGVHYCYDDEKLRAVFFVAMVVFEKAARIRSRFHLGTDMEVIYTLMTFGIPNEALPVSFSGSLRLENHHDFIRRMRKEDDESKISSSNGNVVVRRIIVPSQFDVLLGRGKPLQKYSGNINYHYVIGGYHDHYEEASKQEKTELAMTIVNKIHSRGGRFLKQDDGGWLEIPNEAARSKVSHTFRNHRIAARTAIKKEAAAYADSIIKDPPSILGGGVPFTPIPAQCSSNDSSSNDSIIHRPDKIFSGNNSNAVGKKRRKVNV</sequence>
<dbReference type="OrthoDB" id="48818at2759"/>
<proteinExistence type="predicted"/>
<dbReference type="InParanoid" id="A0A1E7FHR2"/>
<dbReference type="Gene3D" id="3.40.525.10">
    <property type="entry name" value="CRAL-TRIO lipid binding domain"/>
    <property type="match status" value="1"/>
</dbReference>
<dbReference type="Pfam" id="PF20710">
    <property type="entry name" value="DUF6824"/>
    <property type="match status" value="1"/>
</dbReference>
<dbReference type="Gene3D" id="1.20.5.1200">
    <property type="entry name" value="Alpha-tocopherol transfer"/>
    <property type="match status" value="1"/>
</dbReference>
<dbReference type="InterPro" id="IPR049227">
    <property type="entry name" value="DUF6824"/>
</dbReference>
<dbReference type="Proteomes" id="UP000095751">
    <property type="component" value="Unassembled WGS sequence"/>
</dbReference>
<dbReference type="EMBL" id="KV784357">
    <property type="protein sequence ID" value="OEU17575.1"/>
    <property type="molecule type" value="Genomic_DNA"/>
</dbReference>
<accession>A0A1E7FHR2</accession>
<dbReference type="InterPro" id="IPR036865">
    <property type="entry name" value="CRAL-TRIO_dom_sf"/>
</dbReference>
<dbReference type="KEGG" id="fcy:FRACYDRAFT_275140"/>
<keyword evidence="4" id="KW-1185">Reference proteome</keyword>
<evidence type="ECO:0000256" key="1">
    <source>
        <dbReference type="SAM" id="MobiDB-lite"/>
    </source>
</evidence>
<organism evidence="3 4">
    <name type="scientific">Fragilariopsis cylindrus CCMP1102</name>
    <dbReference type="NCBI Taxonomy" id="635003"/>
    <lineage>
        <taxon>Eukaryota</taxon>
        <taxon>Sar</taxon>
        <taxon>Stramenopiles</taxon>
        <taxon>Ochrophyta</taxon>
        <taxon>Bacillariophyta</taxon>
        <taxon>Bacillariophyceae</taxon>
        <taxon>Bacillariophycidae</taxon>
        <taxon>Bacillariales</taxon>
        <taxon>Bacillariaceae</taxon>
        <taxon>Fragilariopsis</taxon>
    </lineage>
</organism>
<feature type="compositionally biased region" description="Low complexity" evidence="1">
    <location>
        <begin position="399"/>
        <end position="408"/>
    </location>
</feature>
<gene>
    <name evidence="3" type="ORF">FRACYDRAFT_275140</name>
</gene>
<reference evidence="3 4" key="1">
    <citation type="submission" date="2016-09" db="EMBL/GenBank/DDBJ databases">
        <title>Extensive genetic diversity and differential bi-allelic expression allows diatom success in the polar Southern Ocean.</title>
        <authorList>
            <consortium name="DOE Joint Genome Institute"/>
            <person name="Mock T."/>
            <person name="Otillar R.P."/>
            <person name="Strauss J."/>
            <person name="Dupont C."/>
            <person name="Frickenhaus S."/>
            <person name="Maumus F."/>
            <person name="Mcmullan M."/>
            <person name="Sanges R."/>
            <person name="Schmutz J."/>
            <person name="Toseland A."/>
            <person name="Valas R."/>
            <person name="Veluchamy A."/>
            <person name="Ward B.J."/>
            <person name="Allen A."/>
            <person name="Barry K."/>
            <person name="Falciatore A."/>
            <person name="Ferrante M."/>
            <person name="Fortunato A.E."/>
            <person name="Gloeckner G."/>
            <person name="Gruber A."/>
            <person name="Hipkin R."/>
            <person name="Janech M."/>
            <person name="Kroth P."/>
            <person name="Leese F."/>
            <person name="Lindquist E."/>
            <person name="Lyon B.R."/>
            <person name="Martin J."/>
            <person name="Mayer C."/>
            <person name="Parker M."/>
            <person name="Quesneville H."/>
            <person name="Raymond J."/>
            <person name="Uhlig C."/>
            <person name="Valentin K.U."/>
            <person name="Worden A.Z."/>
            <person name="Armbrust E.V."/>
            <person name="Bowler C."/>
            <person name="Green B."/>
            <person name="Moulton V."/>
            <person name="Van Oosterhout C."/>
            <person name="Grigoriev I."/>
        </authorList>
    </citation>
    <scope>NUCLEOTIDE SEQUENCE [LARGE SCALE GENOMIC DNA]</scope>
    <source>
        <strain evidence="3 4">CCMP1102</strain>
    </source>
</reference>
<feature type="region of interest" description="Disordered" evidence="1">
    <location>
        <begin position="396"/>
        <end position="434"/>
    </location>
</feature>
<dbReference type="SUPFAM" id="SSF52087">
    <property type="entry name" value="CRAL/TRIO domain"/>
    <property type="match status" value="1"/>
</dbReference>
<feature type="domain" description="DUF6824" evidence="2">
    <location>
        <begin position="276"/>
        <end position="357"/>
    </location>
</feature>
<evidence type="ECO:0000259" key="2">
    <source>
        <dbReference type="Pfam" id="PF20710"/>
    </source>
</evidence>
<evidence type="ECO:0000313" key="3">
    <source>
        <dbReference type="EMBL" id="OEU17575.1"/>
    </source>
</evidence>
<name>A0A1E7FHR2_9STRA</name>
<protein>
    <recommendedName>
        <fullName evidence="2">DUF6824 domain-containing protein</fullName>
    </recommendedName>
</protein>
<dbReference type="AlphaFoldDB" id="A0A1E7FHR2"/>